<organism evidence="2">
    <name type="scientific">Tetraselmis sp. GSL018</name>
    <dbReference type="NCBI Taxonomy" id="582737"/>
    <lineage>
        <taxon>Eukaryota</taxon>
        <taxon>Viridiplantae</taxon>
        <taxon>Chlorophyta</taxon>
        <taxon>core chlorophytes</taxon>
        <taxon>Chlorodendrophyceae</taxon>
        <taxon>Chlorodendrales</taxon>
        <taxon>Chlorodendraceae</taxon>
        <taxon>Tetraselmis</taxon>
    </lineage>
</organism>
<dbReference type="EMBL" id="GBEZ01003171">
    <property type="protein sequence ID" value="JAC81947.1"/>
    <property type="molecule type" value="Transcribed_RNA"/>
</dbReference>
<name>A0A061S9T9_9CHLO</name>
<feature type="region of interest" description="Disordered" evidence="1">
    <location>
        <begin position="1"/>
        <end position="126"/>
    </location>
</feature>
<gene>
    <name evidence="2" type="ORF">TSPGSL018_6783</name>
</gene>
<feature type="compositionally biased region" description="Basic and acidic residues" evidence="1">
    <location>
        <begin position="90"/>
        <end position="101"/>
    </location>
</feature>
<evidence type="ECO:0000313" key="2">
    <source>
        <dbReference type="EMBL" id="JAC81947.1"/>
    </source>
</evidence>
<feature type="compositionally biased region" description="Low complexity" evidence="1">
    <location>
        <begin position="9"/>
        <end position="49"/>
    </location>
</feature>
<sequence>MRMCQLSCTNTATIQAQGAGTTRRHTSPASSSRTSPGSAPRASPSAGAAFYRRQLGHAPAAGARTGDRRARDGPADKQRADPPSLAAARRLQDDDILHESAPRPPPLPRGRASAPGLPADALRVCP</sequence>
<feature type="compositionally biased region" description="Basic and acidic residues" evidence="1">
    <location>
        <begin position="65"/>
        <end position="80"/>
    </location>
</feature>
<reference evidence="2" key="1">
    <citation type="submission" date="2014-05" db="EMBL/GenBank/DDBJ databases">
        <title>The transcriptome of the halophilic microalga Tetraselmis sp. GSL018 isolated from the Great Salt Lake, Utah.</title>
        <authorList>
            <person name="Jinkerson R.E."/>
            <person name="D'Adamo S."/>
            <person name="Posewitz M.C."/>
        </authorList>
    </citation>
    <scope>NUCLEOTIDE SEQUENCE</scope>
    <source>
        <strain evidence="2">GSL018</strain>
    </source>
</reference>
<protein>
    <submittedName>
        <fullName evidence="2">Uncharacterized protein</fullName>
    </submittedName>
</protein>
<dbReference type="AlphaFoldDB" id="A0A061S9T9"/>
<proteinExistence type="predicted"/>
<accession>A0A061S9T9</accession>
<evidence type="ECO:0000256" key="1">
    <source>
        <dbReference type="SAM" id="MobiDB-lite"/>
    </source>
</evidence>